<evidence type="ECO:0000256" key="6">
    <source>
        <dbReference type="ARBA" id="ARBA00022723"/>
    </source>
</evidence>
<dbReference type="RefSeq" id="WP_026626692.1">
    <property type="nucleotide sequence ID" value="NZ_JBKUNW010000013.1"/>
</dbReference>
<dbReference type="Proteomes" id="UP000297861">
    <property type="component" value="Unassembled WGS sequence"/>
</dbReference>
<keyword evidence="9" id="KW-1133">Transmembrane helix</keyword>
<sequence length="290" mass="34313">MQAILITAYKNIEHLEEIVRFFGEEFNIYIHIDKKSKITTESIDELLKNKNIAYISRQYKINWGGLNHLLAIVELAEQAFSDERNEYFHLITGHDFPIKSKNDFSDFINKNKHSNYMEYHKLPYADWPEGGMDRLSRYNLYDLIDGRTGSKEILLKRFSKIQKLLGIKRRLSNNFPDQYGGSTYWSLNREALEYTFSFMRNNPDYLKRFKYTFCAEEIFFQTILLNSPLKDTIINNNLRFIVWENRNGNFPANLDNTDYNNIKKSEALFARKFEYPASTGLLAIIKQDII</sequence>
<evidence type="ECO:0000256" key="13">
    <source>
        <dbReference type="ARBA" id="ARBA00023180"/>
    </source>
</evidence>
<evidence type="ECO:0000256" key="1">
    <source>
        <dbReference type="ARBA" id="ARBA00004323"/>
    </source>
</evidence>
<dbReference type="GO" id="GO:0015012">
    <property type="term" value="P:heparan sulfate proteoglycan biosynthetic process"/>
    <property type="evidence" value="ECO:0007669"/>
    <property type="project" value="TreeGrafter"/>
</dbReference>
<evidence type="ECO:0000256" key="7">
    <source>
        <dbReference type="ARBA" id="ARBA00022824"/>
    </source>
</evidence>
<keyword evidence="10" id="KW-0333">Golgi apparatus</keyword>
<evidence type="ECO:0000313" key="16">
    <source>
        <dbReference type="Proteomes" id="UP000297861"/>
    </source>
</evidence>
<gene>
    <name evidence="15" type="ORF">E2605_16475</name>
</gene>
<evidence type="ECO:0000256" key="11">
    <source>
        <dbReference type="ARBA" id="ARBA00023136"/>
    </source>
</evidence>
<evidence type="ECO:0000256" key="9">
    <source>
        <dbReference type="ARBA" id="ARBA00022989"/>
    </source>
</evidence>
<protein>
    <recommendedName>
        <fullName evidence="14">Peptide O-xylosyltransferase</fullName>
    </recommendedName>
</protein>
<keyword evidence="11" id="KW-0472">Membrane</keyword>
<dbReference type="STRING" id="1121485.GCA_000426485_02839"/>
<dbReference type="OrthoDB" id="7943907at2"/>
<dbReference type="EMBL" id="SOML01000012">
    <property type="protein sequence ID" value="TFD93749.1"/>
    <property type="molecule type" value="Genomic_DNA"/>
</dbReference>
<proteinExistence type="predicted"/>
<keyword evidence="6" id="KW-0479">Metal-binding</keyword>
<dbReference type="GO" id="GO:0046872">
    <property type="term" value="F:metal ion binding"/>
    <property type="evidence" value="ECO:0007669"/>
    <property type="project" value="UniProtKB-KW"/>
</dbReference>
<evidence type="ECO:0000256" key="3">
    <source>
        <dbReference type="ARBA" id="ARBA00022676"/>
    </source>
</evidence>
<dbReference type="InterPro" id="IPR043538">
    <property type="entry name" value="XYLT"/>
</dbReference>
<accession>A0A4Y8KZ18</accession>
<evidence type="ECO:0000256" key="2">
    <source>
        <dbReference type="ARBA" id="ARBA00004648"/>
    </source>
</evidence>
<keyword evidence="4" id="KW-0808">Transferase</keyword>
<dbReference type="GO" id="GO:0030158">
    <property type="term" value="F:protein xylosyltransferase activity"/>
    <property type="evidence" value="ECO:0007669"/>
    <property type="project" value="InterPro"/>
</dbReference>
<name>A0A4Y8KZ18_9BACT</name>
<comment type="caution">
    <text evidence="15">The sequence shown here is derived from an EMBL/GenBank/DDBJ whole genome shotgun (WGS) entry which is preliminary data.</text>
</comment>
<organism evidence="15 16">
    <name type="scientific">Dysgonomonas capnocytophagoides</name>
    <dbReference type="NCBI Taxonomy" id="45254"/>
    <lineage>
        <taxon>Bacteria</taxon>
        <taxon>Pseudomonadati</taxon>
        <taxon>Bacteroidota</taxon>
        <taxon>Bacteroidia</taxon>
        <taxon>Bacteroidales</taxon>
        <taxon>Dysgonomonadaceae</taxon>
        <taxon>Dysgonomonas</taxon>
    </lineage>
</organism>
<keyword evidence="3" id="KW-0328">Glycosyltransferase</keyword>
<keyword evidence="12" id="KW-1015">Disulfide bond</keyword>
<dbReference type="GO" id="GO:0050650">
    <property type="term" value="P:chondroitin sulfate proteoglycan biosynthetic process"/>
    <property type="evidence" value="ECO:0007669"/>
    <property type="project" value="TreeGrafter"/>
</dbReference>
<keyword evidence="8" id="KW-0735">Signal-anchor</keyword>
<keyword evidence="5" id="KW-0812">Transmembrane</keyword>
<dbReference type="GO" id="GO:0016020">
    <property type="term" value="C:membrane"/>
    <property type="evidence" value="ECO:0007669"/>
    <property type="project" value="InterPro"/>
</dbReference>
<dbReference type="Pfam" id="PF02485">
    <property type="entry name" value="Branch"/>
    <property type="match status" value="1"/>
</dbReference>
<evidence type="ECO:0000256" key="5">
    <source>
        <dbReference type="ARBA" id="ARBA00022692"/>
    </source>
</evidence>
<evidence type="ECO:0000256" key="8">
    <source>
        <dbReference type="ARBA" id="ARBA00022968"/>
    </source>
</evidence>
<dbReference type="InterPro" id="IPR003406">
    <property type="entry name" value="Glyco_trans_14"/>
</dbReference>
<evidence type="ECO:0000256" key="14">
    <source>
        <dbReference type="ARBA" id="ARBA00042865"/>
    </source>
</evidence>
<reference evidence="15 16" key="1">
    <citation type="submission" date="2019-03" db="EMBL/GenBank/DDBJ databases">
        <title>San Antonio Military Medical Center submission to MRSN (WRAIR), pending publication.</title>
        <authorList>
            <person name="Blyth D.M."/>
            <person name="Mccarthy S.L."/>
            <person name="Schall S.E."/>
            <person name="Stam J.A."/>
            <person name="Ong A.C."/>
            <person name="Mcgann P.T."/>
        </authorList>
    </citation>
    <scope>NUCLEOTIDE SEQUENCE [LARGE SCALE GENOMIC DNA]</scope>
    <source>
        <strain evidence="15 16">MRSN571793</strain>
    </source>
</reference>
<evidence type="ECO:0000256" key="12">
    <source>
        <dbReference type="ARBA" id="ARBA00023157"/>
    </source>
</evidence>
<dbReference type="PANTHER" id="PTHR46025:SF3">
    <property type="entry name" value="XYLOSYLTRANSFERASE OXT"/>
    <property type="match status" value="1"/>
</dbReference>
<dbReference type="AlphaFoldDB" id="A0A4Y8KZ18"/>
<keyword evidence="16" id="KW-1185">Reference proteome</keyword>
<keyword evidence="13" id="KW-0325">Glycoprotein</keyword>
<evidence type="ECO:0000256" key="10">
    <source>
        <dbReference type="ARBA" id="ARBA00023034"/>
    </source>
</evidence>
<evidence type="ECO:0000256" key="4">
    <source>
        <dbReference type="ARBA" id="ARBA00022679"/>
    </source>
</evidence>
<keyword evidence="7" id="KW-0256">Endoplasmic reticulum</keyword>
<comment type="subcellular location">
    <subcellularLocation>
        <location evidence="2">Endoplasmic reticulum membrane</location>
        <topology evidence="2">Single-pass type II membrane protein</topology>
    </subcellularLocation>
    <subcellularLocation>
        <location evidence="1">Golgi apparatus membrane</location>
        <topology evidence="1">Single-pass type II membrane protein</topology>
    </subcellularLocation>
</comment>
<dbReference type="PANTHER" id="PTHR46025">
    <property type="entry name" value="XYLOSYLTRANSFERASE OXT"/>
    <property type="match status" value="1"/>
</dbReference>
<evidence type="ECO:0000313" key="15">
    <source>
        <dbReference type="EMBL" id="TFD93749.1"/>
    </source>
</evidence>